<sequence length="56" mass="6171">MGLHESNVGASLLAKAVCHPTLMLPDTLHSRAGSLPHNFRRLREAYFFTNAEHAAL</sequence>
<accession>A0A5E7KYL4</accession>
<proteinExistence type="predicted"/>
<dbReference type="EMBL" id="CABVIC010000003">
    <property type="protein sequence ID" value="VVP04478.1"/>
    <property type="molecule type" value="Genomic_DNA"/>
</dbReference>
<gene>
    <name evidence="1" type="ORF">PS847_02998</name>
</gene>
<dbReference type="Proteomes" id="UP000326067">
    <property type="component" value="Unassembled WGS sequence"/>
</dbReference>
<protein>
    <submittedName>
        <fullName evidence="1">Uncharacterized protein</fullName>
    </submittedName>
</protein>
<evidence type="ECO:0000313" key="2">
    <source>
        <dbReference type="Proteomes" id="UP000326067"/>
    </source>
</evidence>
<name>A0A5E7KYL4_PSEFL</name>
<dbReference type="AlphaFoldDB" id="A0A5E7KYL4"/>
<evidence type="ECO:0000313" key="1">
    <source>
        <dbReference type="EMBL" id="VVP04478.1"/>
    </source>
</evidence>
<reference evidence="1 2" key="1">
    <citation type="submission" date="2019-09" db="EMBL/GenBank/DDBJ databases">
        <authorList>
            <person name="Chandra G."/>
            <person name="Truman W A."/>
        </authorList>
    </citation>
    <scope>NUCLEOTIDE SEQUENCE [LARGE SCALE GENOMIC DNA]</scope>
    <source>
        <strain evidence="1">PS847</strain>
    </source>
</reference>
<organism evidence="1 2">
    <name type="scientific">Pseudomonas fluorescens</name>
    <dbReference type="NCBI Taxonomy" id="294"/>
    <lineage>
        <taxon>Bacteria</taxon>
        <taxon>Pseudomonadati</taxon>
        <taxon>Pseudomonadota</taxon>
        <taxon>Gammaproteobacteria</taxon>
        <taxon>Pseudomonadales</taxon>
        <taxon>Pseudomonadaceae</taxon>
        <taxon>Pseudomonas</taxon>
    </lineage>
</organism>